<protein>
    <submittedName>
        <fullName evidence="1">Uncharacterized protein</fullName>
    </submittedName>
</protein>
<organism evidence="1 2">
    <name type="scientific">Pluteus cervinus</name>
    <dbReference type="NCBI Taxonomy" id="181527"/>
    <lineage>
        <taxon>Eukaryota</taxon>
        <taxon>Fungi</taxon>
        <taxon>Dikarya</taxon>
        <taxon>Basidiomycota</taxon>
        <taxon>Agaricomycotina</taxon>
        <taxon>Agaricomycetes</taxon>
        <taxon>Agaricomycetidae</taxon>
        <taxon>Agaricales</taxon>
        <taxon>Pluteineae</taxon>
        <taxon>Pluteaceae</taxon>
        <taxon>Pluteus</taxon>
    </lineage>
</organism>
<name>A0ACD3AD90_9AGAR</name>
<proteinExistence type="predicted"/>
<reference evidence="1 2" key="1">
    <citation type="journal article" date="2019" name="Nat. Ecol. Evol.">
        <title>Megaphylogeny resolves global patterns of mushroom evolution.</title>
        <authorList>
            <person name="Varga T."/>
            <person name="Krizsan K."/>
            <person name="Foldi C."/>
            <person name="Dima B."/>
            <person name="Sanchez-Garcia M."/>
            <person name="Sanchez-Ramirez S."/>
            <person name="Szollosi G.J."/>
            <person name="Szarkandi J.G."/>
            <person name="Papp V."/>
            <person name="Albert L."/>
            <person name="Andreopoulos W."/>
            <person name="Angelini C."/>
            <person name="Antonin V."/>
            <person name="Barry K.W."/>
            <person name="Bougher N.L."/>
            <person name="Buchanan P."/>
            <person name="Buyck B."/>
            <person name="Bense V."/>
            <person name="Catcheside P."/>
            <person name="Chovatia M."/>
            <person name="Cooper J."/>
            <person name="Damon W."/>
            <person name="Desjardin D."/>
            <person name="Finy P."/>
            <person name="Geml J."/>
            <person name="Haridas S."/>
            <person name="Hughes K."/>
            <person name="Justo A."/>
            <person name="Karasinski D."/>
            <person name="Kautmanova I."/>
            <person name="Kiss B."/>
            <person name="Kocsube S."/>
            <person name="Kotiranta H."/>
            <person name="LaButti K.M."/>
            <person name="Lechner B.E."/>
            <person name="Liimatainen K."/>
            <person name="Lipzen A."/>
            <person name="Lukacs Z."/>
            <person name="Mihaltcheva S."/>
            <person name="Morgado L.N."/>
            <person name="Niskanen T."/>
            <person name="Noordeloos M.E."/>
            <person name="Ohm R.A."/>
            <person name="Ortiz-Santana B."/>
            <person name="Ovrebo C."/>
            <person name="Racz N."/>
            <person name="Riley R."/>
            <person name="Savchenko A."/>
            <person name="Shiryaev A."/>
            <person name="Soop K."/>
            <person name="Spirin V."/>
            <person name="Szebenyi C."/>
            <person name="Tomsovsky M."/>
            <person name="Tulloss R.E."/>
            <person name="Uehling J."/>
            <person name="Grigoriev I.V."/>
            <person name="Vagvolgyi C."/>
            <person name="Papp T."/>
            <person name="Martin F.M."/>
            <person name="Miettinen O."/>
            <person name="Hibbett D.S."/>
            <person name="Nagy L.G."/>
        </authorList>
    </citation>
    <scope>NUCLEOTIDE SEQUENCE [LARGE SCALE GENOMIC DNA]</scope>
    <source>
        <strain evidence="1 2">NL-1719</strain>
    </source>
</reference>
<accession>A0ACD3AD90</accession>
<evidence type="ECO:0000313" key="1">
    <source>
        <dbReference type="EMBL" id="TFK63526.1"/>
    </source>
</evidence>
<dbReference type="Proteomes" id="UP000308600">
    <property type="component" value="Unassembled WGS sequence"/>
</dbReference>
<evidence type="ECO:0000313" key="2">
    <source>
        <dbReference type="Proteomes" id="UP000308600"/>
    </source>
</evidence>
<dbReference type="EMBL" id="ML208518">
    <property type="protein sequence ID" value="TFK63526.1"/>
    <property type="molecule type" value="Genomic_DNA"/>
</dbReference>
<sequence length="223" mass="22918">MFTTAALFFIGSASIAAAQSLPPGVFAYGCYGLTQSGPNNAPLQICPPPPVATLSQFYYSKCICSELQDTTGFTFLYCTSFDQPSDFSFSSLCSNSQVELENTCSSINDINSFSSSACSGADTVSKFTDALCSEKTPEGKVVDVLGRFGIGRVVVGMLKVACAASPALSDVNTMCDGIDTLSTGCSAGISGGSGSAARHSHSSGGFYGIGASIVMTLLTLLRA</sequence>
<gene>
    <name evidence="1" type="ORF">BDN72DRAFT_902333</name>
</gene>
<keyword evidence="2" id="KW-1185">Reference proteome</keyword>